<keyword evidence="1" id="KW-0547">Nucleotide-binding</keyword>
<dbReference type="Gene3D" id="1.10.20.60">
    <property type="entry name" value="Glu-tRNAGln amidotransferase C subunit, N-terminal domain"/>
    <property type="match status" value="1"/>
</dbReference>
<dbReference type="GO" id="GO:0050567">
    <property type="term" value="F:glutaminyl-tRNA synthase (glutamine-hydrolyzing) activity"/>
    <property type="evidence" value="ECO:0007669"/>
    <property type="project" value="UniProtKB-UniRule"/>
</dbReference>
<keyword evidence="1" id="KW-0067">ATP-binding</keyword>
<dbReference type="PANTHER" id="PTHR15004:SF0">
    <property type="entry name" value="GLUTAMYL-TRNA(GLN) AMIDOTRANSFERASE SUBUNIT C, MITOCHONDRIAL"/>
    <property type="match status" value="1"/>
</dbReference>
<dbReference type="SUPFAM" id="SSF141000">
    <property type="entry name" value="Glu-tRNAGln amidotransferase C subunit"/>
    <property type="match status" value="1"/>
</dbReference>
<dbReference type="RefSeq" id="WP_135802684.1">
    <property type="nucleotide sequence ID" value="NZ_SRPF01000002.1"/>
</dbReference>
<dbReference type="OrthoDB" id="9794326at2"/>
<dbReference type="EMBL" id="SRPF01000002">
    <property type="protein sequence ID" value="TGN40021.1"/>
    <property type="molecule type" value="Genomic_DNA"/>
</dbReference>
<dbReference type="GO" id="GO:0070681">
    <property type="term" value="P:glutaminyl-tRNAGln biosynthesis via transamidation"/>
    <property type="evidence" value="ECO:0007669"/>
    <property type="project" value="TreeGrafter"/>
</dbReference>
<evidence type="ECO:0000313" key="3">
    <source>
        <dbReference type="Proteomes" id="UP000298325"/>
    </source>
</evidence>
<comment type="caution">
    <text evidence="2">The sequence shown here is derived from an EMBL/GenBank/DDBJ whole genome shotgun (WGS) entry which is preliminary data.</text>
</comment>
<dbReference type="EC" id="6.3.5.-" evidence="1"/>
<keyword evidence="1" id="KW-0648">Protein biosynthesis</keyword>
<comment type="catalytic activity">
    <reaction evidence="1">
        <text>L-aspartyl-tRNA(Asn) + L-glutamine + ATP + H2O = L-asparaginyl-tRNA(Asn) + L-glutamate + ADP + phosphate + 2 H(+)</text>
        <dbReference type="Rhea" id="RHEA:14513"/>
        <dbReference type="Rhea" id="RHEA-COMP:9674"/>
        <dbReference type="Rhea" id="RHEA-COMP:9677"/>
        <dbReference type="ChEBI" id="CHEBI:15377"/>
        <dbReference type="ChEBI" id="CHEBI:15378"/>
        <dbReference type="ChEBI" id="CHEBI:29985"/>
        <dbReference type="ChEBI" id="CHEBI:30616"/>
        <dbReference type="ChEBI" id="CHEBI:43474"/>
        <dbReference type="ChEBI" id="CHEBI:58359"/>
        <dbReference type="ChEBI" id="CHEBI:78515"/>
        <dbReference type="ChEBI" id="CHEBI:78516"/>
        <dbReference type="ChEBI" id="CHEBI:456216"/>
    </reaction>
</comment>
<dbReference type="InterPro" id="IPR036113">
    <property type="entry name" value="Asp/Glu-ADT_sf_sub_c"/>
</dbReference>
<keyword evidence="2" id="KW-0808">Transferase</keyword>
<comment type="subunit">
    <text evidence="1">Heterotrimer of A, B and C subunits.</text>
</comment>
<dbReference type="Pfam" id="PF02686">
    <property type="entry name" value="GatC"/>
    <property type="match status" value="1"/>
</dbReference>
<organism evidence="2 3">
    <name type="scientific">Marinobacter confluentis</name>
    <dbReference type="NCBI Taxonomy" id="1697557"/>
    <lineage>
        <taxon>Bacteria</taxon>
        <taxon>Pseudomonadati</taxon>
        <taxon>Pseudomonadota</taxon>
        <taxon>Gammaproteobacteria</taxon>
        <taxon>Pseudomonadales</taxon>
        <taxon>Marinobacteraceae</taxon>
        <taxon>Marinobacter</taxon>
    </lineage>
</organism>
<reference evidence="2 3" key="1">
    <citation type="submission" date="2019-04" db="EMBL/GenBank/DDBJ databases">
        <authorList>
            <person name="Park S."/>
            <person name="Yoon J.-H."/>
        </authorList>
    </citation>
    <scope>NUCLEOTIDE SEQUENCE [LARGE SCALE GENOMIC DNA]</scope>
    <source>
        <strain evidence="2 3">HJM-18</strain>
    </source>
</reference>
<dbReference type="GO" id="GO:0050566">
    <property type="term" value="F:asparaginyl-tRNA synthase (glutamine-hydrolyzing) activity"/>
    <property type="evidence" value="ECO:0007669"/>
    <property type="project" value="RHEA"/>
</dbReference>
<dbReference type="AlphaFoldDB" id="A0A4Z1C1J9"/>
<comment type="similarity">
    <text evidence="1">Belongs to the GatC family.</text>
</comment>
<keyword evidence="1" id="KW-0436">Ligase</keyword>
<evidence type="ECO:0000256" key="1">
    <source>
        <dbReference type="HAMAP-Rule" id="MF_00122"/>
    </source>
</evidence>
<proteinExistence type="inferred from homology"/>
<gene>
    <name evidence="1 2" type="primary">gatC</name>
    <name evidence="2" type="ORF">E5Q11_06930</name>
</gene>
<dbReference type="HAMAP" id="MF_00122">
    <property type="entry name" value="GatC"/>
    <property type="match status" value="1"/>
</dbReference>
<evidence type="ECO:0000313" key="2">
    <source>
        <dbReference type="EMBL" id="TGN40021.1"/>
    </source>
</evidence>
<keyword evidence="3" id="KW-1185">Reference proteome</keyword>
<accession>A0A4Z1C1J9</accession>
<comment type="catalytic activity">
    <reaction evidence="1">
        <text>L-glutamyl-tRNA(Gln) + L-glutamine + ATP + H2O = L-glutaminyl-tRNA(Gln) + L-glutamate + ADP + phosphate + H(+)</text>
        <dbReference type="Rhea" id="RHEA:17521"/>
        <dbReference type="Rhea" id="RHEA-COMP:9681"/>
        <dbReference type="Rhea" id="RHEA-COMP:9684"/>
        <dbReference type="ChEBI" id="CHEBI:15377"/>
        <dbReference type="ChEBI" id="CHEBI:15378"/>
        <dbReference type="ChEBI" id="CHEBI:29985"/>
        <dbReference type="ChEBI" id="CHEBI:30616"/>
        <dbReference type="ChEBI" id="CHEBI:43474"/>
        <dbReference type="ChEBI" id="CHEBI:58359"/>
        <dbReference type="ChEBI" id="CHEBI:78520"/>
        <dbReference type="ChEBI" id="CHEBI:78521"/>
        <dbReference type="ChEBI" id="CHEBI:456216"/>
    </reaction>
</comment>
<dbReference type="PANTHER" id="PTHR15004">
    <property type="entry name" value="GLUTAMYL-TRNA(GLN) AMIDOTRANSFERASE SUBUNIT C, MITOCHONDRIAL"/>
    <property type="match status" value="1"/>
</dbReference>
<dbReference type="InterPro" id="IPR003837">
    <property type="entry name" value="GatC"/>
</dbReference>
<comment type="function">
    <text evidence="1">Allows the formation of correctly charged Asn-tRNA(Asn) or Gln-tRNA(Gln) through the transamidation of misacylated Asp-tRNA(Asn) or Glu-tRNA(Gln) in organisms which lack either or both of asparaginyl-tRNA or glutaminyl-tRNA synthetases. The reaction takes place in the presence of glutamine and ATP through an activated phospho-Asp-tRNA(Asn) or phospho-Glu-tRNA(Gln).</text>
</comment>
<protein>
    <recommendedName>
        <fullName evidence="1">Aspartyl/glutamyl-tRNA(Asn/Gln) amidotransferase subunit C</fullName>
        <shortName evidence="1">Asp/Glu-ADT subunit C</shortName>
        <ecNumber evidence="1">6.3.5.-</ecNumber>
    </recommendedName>
</protein>
<dbReference type="NCBIfam" id="TIGR00135">
    <property type="entry name" value="gatC"/>
    <property type="match status" value="1"/>
</dbReference>
<dbReference type="GO" id="GO:0016740">
    <property type="term" value="F:transferase activity"/>
    <property type="evidence" value="ECO:0007669"/>
    <property type="project" value="UniProtKB-KW"/>
</dbReference>
<dbReference type="Proteomes" id="UP000298325">
    <property type="component" value="Unassembled WGS sequence"/>
</dbReference>
<sequence length="95" mass="10555">MTISRKDIEKVAVLARIRVDDEQVSALEKDLGNILDLVDQLGAADTDSVEPMAHPLDAVQRLRADEVTESDQRERFQAIAPATENGLYLVPRVIE</sequence>
<dbReference type="GO" id="GO:0005524">
    <property type="term" value="F:ATP binding"/>
    <property type="evidence" value="ECO:0007669"/>
    <property type="project" value="UniProtKB-KW"/>
</dbReference>
<dbReference type="GO" id="GO:0006450">
    <property type="term" value="P:regulation of translational fidelity"/>
    <property type="evidence" value="ECO:0007669"/>
    <property type="project" value="InterPro"/>
</dbReference>
<dbReference type="GO" id="GO:0006412">
    <property type="term" value="P:translation"/>
    <property type="evidence" value="ECO:0007669"/>
    <property type="project" value="UniProtKB-UniRule"/>
</dbReference>
<name>A0A4Z1C1J9_9GAMM</name>